<dbReference type="PROSITE" id="PS50217">
    <property type="entry name" value="BZIP"/>
    <property type="match status" value="1"/>
</dbReference>
<keyword evidence="10" id="KW-1185">Reference proteome</keyword>
<evidence type="ECO:0000256" key="3">
    <source>
        <dbReference type="ARBA" id="ARBA00023015"/>
    </source>
</evidence>
<feature type="compositionally biased region" description="Pro residues" evidence="7">
    <location>
        <begin position="246"/>
        <end position="257"/>
    </location>
</feature>
<dbReference type="SMART" id="SM00338">
    <property type="entry name" value="BRLZ"/>
    <property type="match status" value="1"/>
</dbReference>
<keyword evidence="3" id="KW-0805">Transcription regulation</keyword>
<feature type="compositionally biased region" description="Polar residues" evidence="7">
    <location>
        <begin position="451"/>
        <end position="462"/>
    </location>
</feature>
<dbReference type="GO" id="GO:0005634">
    <property type="term" value="C:nucleus"/>
    <property type="evidence" value="ECO:0007669"/>
    <property type="project" value="UniProtKB-SubCell"/>
</dbReference>
<feature type="compositionally biased region" description="Low complexity" evidence="7">
    <location>
        <begin position="363"/>
        <end position="385"/>
    </location>
</feature>
<evidence type="ECO:0000259" key="8">
    <source>
        <dbReference type="PROSITE" id="PS50217"/>
    </source>
</evidence>
<evidence type="ECO:0000256" key="7">
    <source>
        <dbReference type="SAM" id="MobiDB-lite"/>
    </source>
</evidence>
<dbReference type="CDD" id="cd14810">
    <property type="entry name" value="bZIP_u1"/>
    <property type="match status" value="1"/>
</dbReference>
<dbReference type="InterPro" id="IPR046347">
    <property type="entry name" value="bZIP_sf"/>
</dbReference>
<organism evidence="9 10">
    <name type="scientific">Multifurca ochricompacta</name>
    <dbReference type="NCBI Taxonomy" id="376703"/>
    <lineage>
        <taxon>Eukaryota</taxon>
        <taxon>Fungi</taxon>
        <taxon>Dikarya</taxon>
        <taxon>Basidiomycota</taxon>
        <taxon>Agaricomycotina</taxon>
        <taxon>Agaricomycetes</taxon>
        <taxon>Russulales</taxon>
        <taxon>Russulaceae</taxon>
        <taxon>Multifurca</taxon>
    </lineage>
</organism>
<comment type="subcellular location">
    <subcellularLocation>
        <location evidence="1">Nucleus</location>
    </subcellularLocation>
</comment>
<dbReference type="Pfam" id="PF00170">
    <property type="entry name" value="bZIP_1"/>
    <property type="match status" value="1"/>
</dbReference>
<evidence type="ECO:0000256" key="2">
    <source>
        <dbReference type="ARBA" id="ARBA00007163"/>
    </source>
</evidence>
<feature type="region of interest" description="Disordered" evidence="7">
    <location>
        <begin position="60"/>
        <end position="137"/>
    </location>
</feature>
<dbReference type="EMBL" id="WTXG01000010">
    <property type="protein sequence ID" value="KAI0302798.1"/>
    <property type="molecule type" value="Genomic_DNA"/>
</dbReference>
<dbReference type="AlphaFoldDB" id="A0AAD4M5R8"/>
<dbReference type="PROSITE" id="PS00036">
    <property type="entry name" value="BZIP_BASIC"/>
    <property type="match status" value="1"/>
</dbReference>
<dbReference type="Gene3D" id="1.20.5.170">
    <property type="match status" value="1"/>
</dbReference>
<gene>
    <name evidence="9" type="ORF">B0F90DRAFT_1809738</name>
</gene>
<dbReference type="PANTHER" id="PTHR47416">
    <property type="entry name" value="BASIC-LEUCINE ZIPPER TRANSCRIPTION FACTOR F-RELATED"/>
    <property type="match status" value="1"/>
</dbReference>
<feature type="region of interest" description="Disordered" evidence="7">
    <location>
        <begin position="240"/>
        <end position="260"/>
    </location>
</feature>
<dbReference type="InterPro" id="IPR004827">
    <property type="entry name" value="bZIP"/>
</dbReference>
<dbReference type="GO" id="GO:0003700">
    <property type="term" value="F:DNA-binding transcription factor activity"/>
    <property type="evidence" value="ECO:0007669"/>
    <property type="project" value="InterPro"/>
</dbReference>
<evidence type="ECO:0000256" key="5">
    <source>
        <dbReference type="ARBA" id="ARBA00023163"/>
    </source>
</evidence>
<dbReference type="PANTHER" id="PTHR47416:SF8">
    <property type="entry name" value="BASIC-LEUCINE ZIPPER TRANSCRIPTION FACTOR E-RELATED"/>
    <property type="match status" value="1"/>
</dbReference>
<feature type="region of interest" description="Disordered" evidence="7">
    <location>
        <begin position="363"/>
        <end position="465"/>
    </location>
</feature>
<feature type="compositionally biased region" description="Low complexity" evidence="7">
    <location>
        <begin position="429"/>
        <end position="443"/>
    </location>
</feature>
<dbReference type="SUPFAM" id="SSF57959">
    <property type="entry name" value="Leucine zipper domain"/>
    <property type="match status" value="1"/>
</dbReference>
<dbReference type="GO" id="GO:0003677">
    <property type="term" value="F:DNA binding"/>
    <property type="evidence" value="ECO:0007669"/>
    <property type="project" value="UniProtKB-KW"/>
</dbReference>
<keyword evidence="6" id="KW-0539">Nucleus</keyword>
<name>A0AAD4M5R8_9AGAM</name>
<protein>
    <recommendedName>
        <fullName evidence="8">BZIP domain-containing protein</fullName>
    </recommendedName>
</protein>
<proteinExistence type="inferred from homology"/>
<evidence type="ECO:0000256" key="1">
    <source>
        <dbReference type="ARBA" id="ARBA00004123"/>
    </source>
</evidence>
<comment type="caution">
    <text evidence="9">The sequence shown here is derived from an EMBL/GenBank/DDBJ whole genome shotgun (WGS) entry which is preliminary data.</text>
</comment>
<evidence type="ECO:0000313" key="9">
    <source>
        <dbReference type="EMBL" id="KAI0302798.1"/>
    </source>
</evidence>
<accession>A0AAD4M5R8</accession>
<sequence length="566" mass="60900">MFEENPLEPSPFVFDSNDLSAFTELDNFNASSSSRQQSPLVPTIIDSYSDLNNLCPDSGSTSISGDLSPSFAIDPQLMATPTTSKSPSEFGDDDATKEEHRREEDDDDDDGPVTPPPVKPGNKSKDRKPVVHSGGVQKKVHISSVVKLDPFDNTMDDWRPTAEEYQRMSSKEKRQLRNKISARNFRNRRREYITTLESDVAERDRLIDAIHAELGSTKSENAALQQEIKALKKSLLSASGRTGSPVLPPPGPLPISTPSPLVTPNTHKDLAATASPRLAAKAFWGGSSTTFGGITPVHTVTIPDLLVGAAIKPTLQENINPSLNTNTPINTPAPFDTFTDANPFTMKMLDAYRMQLWTRMAQQQHQHAITSQQQQQQQQQQQSASPSPPPLTGLAAGLRPHYFSSTSSMRNPAAAHSLSPLSGKHHGLSYSATSTSTSAASAYPTPPSSPQLGSTSTTSAPSPQHAALATMASQTLMQRLGSAFWQAFSGSSSIARVPAWDADKVRRVLEGTAVVRVVDVEPPPSSSSTQTQAGQQPACVKLGACVRETGLGVLEESMRALTLSKK</sequence>
<reference evidence="9" key="1">
    <citation type="journal article" date="2022" name="New Phytol.">
        <title>Evolutionary transition to the ectomycorrhizal habit in the genomes of a hyperdiverse lineage of mushroom-forming fungi.</title>
        <authorList>
            <person name="Looney B."/>
            <person name="Miyauchi S."/>
            <person name="Morin E."/>
            <person name="Drula E."/>
            <person name="Courty P.E."/>
            <person name="Kohler A."/>
            <person name="Kuo A."/>
            <person name="LaButti K."/>
            <person name="Pangilinan J."/>
            <person name="Lipzen A."/>
            <person name="Riley R."/>
            <person name="Andreopoulos W."/>
            <person name="He G."/>
            <person name="Johnson J."/>
            <person name="Nolan M."/>
            <person name="Tritt A."/>
            <person name="Barry K.W."/>
            <person name="Grigoriev I.V."/>
            <person name="Nagy L.G."/>
            <person name="Hibbett D."/>
            <person name="Henrissat B."/>
            <person name="Matheny P.B."/>
            <person name="Labbe J."/>
            <person name="Martin F.M."/>
        </authorList>
    </citation>
    <scope>NUCLEOTIDE SEQUENCE</scope>
    <source>
        <strain evidence="9">BPL690</strain>
    </source>
</reference>
<comment type="similarity">
    <text evidence="2">Belongs to the bZIP family.</text>
</comment>
<feature type="domain" description="BZIP" evidence="8">
    <location>
        <begin position="168"/>
        <end position="231"/>
    </location>
</feature>
<dbReference type="Proteomes" id="UP001203297">
    <property type="component" value="Unassembled WGS sequence"/>
</dbReference>
<keyword evidence="5" id="KW-0804">Transcription</keyword>
<evidence type="ECO:0000256" key="4">
    <source>
        <dbReference type="ARBA" id="ARBA00023125"/>
    </source>
</evidence>
<keyword evidence="4" id="KW-0238">DNA-binding</keyword>
<evidence type="ECO:0000256" key="6">
    <source>
        <dbReference type="ARBA" id="ARBA00023242"/>
    </source>
</evidence>
<evidence type="ECO:0000313" key="10">
    <source>
        <dbReference type="Proteomes" id="UP001203297"/>
    </source>
</evidence>